<evidence type="ECO:0000313" key="3">
    <source>
        <dbReference type="Proteomes" id="UP000002774"/>
    </source>
</evidence>
<dbReference type="Pfam" id="PF01381">
    <property type="entry name" value="HTH_3"/>
    <property type="match status" value="1"/>
</dbReference>
<feature type="domain" description="HTH cro/C1-type" evidence="1">
    <location>
        <begin position="19"/>
        <end position="65"/>
    </location>
</feature>
<dbReference type="PROSITE" id="PS50943">
    <property type="entry name" value="HTH_CROC1"/>
    <property type="match status" value="1"/>
</dbReference>
<dbReference type="AlphaFoldDB" id="H1YBL7"/>
<dbReference type="RefSeq" id="WP_008504719.1">
    <property type="nucleotide sequence ID" value="NZ_CM001403.1"/>
</dbReference>
<dbReference type="eggNOG" id="ENOG502ZXQY">
    <property type="taxonomic scope" value="Bacteria"/>
</dbReference>
<dbReference type="InterPro" id="IPR001387">
    <property type="entry name" value="Cro/C1-type_HTH"/>
</dbReference>
<dbReference type="CDD" id="cd00093">
    <property type="entry name" value="HTH_XRE"/>
    <property type="match status" value="1"/>
</dbReference>
<dbReference type="GO" id="GO:0003677">
    <property type="term" value="F:DNA binding"/>
    <property type="evidence" value="ECO:0007669"/>
    <property type="project" value="InterPro"/>
</dbReference>
<sequence length="104" mass="12068">MKKRKNRINRISIFLDEVGLDQLELAKLLKVTNDTVSRWCRNATQPSLKSLSKIAELGHIDIRALLEPTEWDDNPSPIEIYLENKAKKELEDKKLAKQQIKKSK</sequence>
<gene>
    <name evidence="2" type="ORF">Mucpa_0908</name>
</gene>
<keyword evidence="3" id="KW-1185">Reference proteome</keyword>
<dbReference type="SMART" id="SM00530">
    <property type="entry name" value="HTH_XRE"/>
    <property type="match status" value="1"/>
</dbReference>
<dbReference type="InterPro" id="IPR010982">
    <property type="entry name" value="Lambda_DNA-bd_dom_sf"/>
</dbReference>
<evidence type="ECO:0000313" key="2">
    <source>
        <dbReference type="EMBL" id="EHQ25088.1"/>
    </source>
</evidence>
<reference evidence="2" key="1">
    <citation type="submission" date="2011-09" db="EMBL/GenBank/DDBJ databases">
        <title>The permanent draft genome of Mucilaginibacter paludis DSM 18603.</title>
        <authorList>
            <consortium name="US DOE Joint Genome Institute (JGI-PGF)"/>
            <person name="Lucas S."/>
            <person name="Han J."/>
            <person name="Lapidus A."/>
            <person name="Bruce D."/>
            <person name="Goodwin L."/>
            <person name="Pitluck S."/>
            <person name="Peters L."/>
            <person name="Kyrpides N."/>
            <person name="Mavromatis K."/>
            <person name="Ivanova N."/>
            <person name="Mikhailova N."/>
            <person name="Held B."/>
            <person name="Detter J.C."/>
            <person name="Tapia R."/>
            <person name="Han C."/>
            <person name="Land M."/>
            <person name="Hauser L."/>
            <person name="Markowitz V."/>
            <person name="Cheng J.-F."/>
            <person name="Hugenholtz P."/>
            <person name="Woyke T."/>
            <person name="Wu D."/>
            <person name="Tindall B."/>
            <person name="Brambilla E."/>
            <person name="Klenk H.-P."/>
            <person name="Eisen J.A."/>
        </authorList>
    </citation>
    <scope>NUCLEOTIDE SEQUENCE [LARGE SCALE GENOMIC DNA]</scope>
    <source>
        <strain evidence="2">DSM 18603</strain>
    </source>
</reference>
<dbReference type="HOGENOM" id="CLU_066192_52_1_10"/>
<proteinExistence type="predicted"/>
<dbReference type="SUPFAM" id="SSF47413">
    <property type="entry name" value="lambda repressor-like DNA-binding domains"/>
    <property type="match status" value="1"/>
</dbReference>
<accession>H1YBL7</accession>
<dbReference type="STRING" id="714943.Mucpa_0908"/>
<organism evidence="2 3">
    <name type="scientific">Mucilaginibacter paludis DSM 18603</name>
    <dbReference type="NCBI Taxonomy" id="714943"/>
    <lineage>
        <taxon>Bacteria</taxon>
        <taxon>Pseudomonadati</taxon>
        <taxon>Bacteroidota</taxon>
        <taxon>Sphingobacteriia</taxon>
        <taxon>Sphingobacteriales</taxon>
        <taxon>Sphingobacteriaceae</taxon>
        <taxon>Mucilaginibacter</taxon>
    </lineage>
</organism>
<protein>
    <submittedName>
        <fullName evidence="2">Helix-turn-helix domain protein</fullName>
    </submittedName>
</protein>
<dbReference type="Proteomes" id="UP000002774">
    <property type="component" value="Chromosome"/>
</dbReference>
<dbReference type="EMBL" id="CM001403">
    <property type="protein sequence ID" value="EHQ25088.1"/>
    <property type="molecule type" value="Genomic_DNA"/>
</dbReference>
<dbReference type="OrthoDB" id="7865033at2"/>
<name>H1YBL7_9SPHI</name>
<evidence type="ECO:0000259" key="1">
    <source>
        <dbReference type="PROSITE" id="PS50943"/>
    </source>
</evidence>
<dbReference type="Gene3D" id="1.10.260.40">
    <property type="entry name" value="lambda repressor-like DNA-binding domains"/>
    <property type="match status" value="1"/>
</dbReference>